<dbReference type="Proteomes" id="UP000186657">
    <property type="component" value="Unassembled WGS sequence"/>
</dbReference>
<reference evidence="1 2" key="1">
    <citation type="submission" date="2016-10" db="EMBL/GenBank/DDBJ databases">
        <title>Comparative genomics uncovers the prolific and rare metabolic potential of the cyanobacterial genus Moorea.</title>
        <authorList>
            <person name="Leao T."/>
            <person name="Castelao G."/>
            <person name="Korobeynikov A."/>
            <person name="Monroe E.A."/>
            <person name="Podell S."/>
            <person name="Glukhov E."/>
            <person name="Allen E."/>
            <person name="Gerwick W.H."/>
            <person name="Gerwick L."/>
        </authorList>
    </citation>
    <scope>NUCLEOTIDE SEQUENCE [LARGE SCALE GENOMIC DNA]</scope>
    <source>
        <strain evidence="1 2">PNG5-198</strain>
    </source>
</reference>
<dbReference type="InterPro" id="IPR014923">
    <property type="entry name" value="DUF1802"/>
</dbReference>
<accession>A0A1U7MZQ3</accession>
<organism evidence="1 2">
    <name type="scientific">Moorena bouillonii PNG</name>
    <dbReference type="NCBI Taxonomy" id="568701"/>
    <lineage>
        <taxon>Bacteria</taxon>
        <taxon>Bacillati</taxon>
        <taxon>Cyanobacteriota</taxon>
        <taxon>Cyanophyceae</taxon>
        <taxon>Coleofasciculales</taxon>
        <taxon>Coleofasciculaceae</taxon>
        <taxon>Moorena</taxon>
    </lineage>
</organism>
<gene>
    <name evidence="1" type="ORF">BJP37_08875</name>
</gene>
<evidence type="ECO:0000313" key="2">
    <source>
        <dbReference type="Proteomes" id="UP000186657"/>
    </source>
</evidence>
<protein>
    <submittedName>
        <fullName evidence="1">DUF1802 domain-containing protein</fullName>
    </submittedName>
</protein>
<dbReference type="RefSeq" id="WP_075898207.1">
    <property type="nucleotide sequence ID" value="NZ_MKZS01000001.1"/>
</dbReference>
<dbReference type="AlphaFoldDB" id="A0A1U7MZQ3"/>
<dbReference type="Pfam" id="PF08819">
    <property type="entry name" value="DUF1802"/>
    <property type="match status" value="1"/>
</dbReference>
<sequence length="507" mass="56998">MSQQDRISIALLLPAPDIEALLEGRMIAAIPHLFINPGRKFVLYPSTLSSNIISNNISNKNISSNPLSLEQYYRSSFREIAQKSLAALNSETVLIKAWARCELCQHLKTTESLENLSPLTVWTAAGLQARLEKQQRIFLAYLRVYQLPKVLEVARSNTRKNTSQPLGKFVSLGDNIRVTEDWPVLSDRIFSQRRHQLENRLPPLYPELEELQSQIANLAITNPAAEALDEEIKKFIGWSSNNQLTSSNPDLAWINTITALGNRSKELDQGKTNYQAGTDFENIVRDSLKFLGFTIDHTHKGGAGGLDLFCSKPYPLVGECKAGKKIPNDTAVQLLNLGTLRLNNQELLKETAKLIIGPGEPTKQLMDAAMVHGMAIINPETLEKLVKLQSQYPNSVDLIILKNYLIPGQADQEVEKYINHISEKMKLRSHIVQLVKKLIDDRDNHTVGVEMIYGAYNFSNPPQSLTQPELHEILIELSSPLTGYLGRIKETDSKSDCFYFLRDLPMD</sequence>
<dbReference type="EMBL" id="MKZS01000001">
    <property type="protein sequence ID" value="OLT59134.1"/>
    <property type="molecule type" value="Genomic_DNA"/>
</dbReference>
<comment type="caution">
    <text evidence="1">The sequence shown here is derived from an EMBL/GenBank/DDBJ whole genome shotgun (WGS) entry which is preliminary data.</text>
</comment>
<evidence type="ECO:0000313" key="1">
    <source>
        <dbReference type="EMBL" id="OLT59134.1"/>
    </source>
</evidence>
<name>A0A1U7MZQ3_9CYAN</name>
<proteinExistence type="predicted"/>
<keyword evidence="2" id="KW-1185">Reference proteome</keyword>